<accession>A0A915HHT6</accession>
<dbReference type="InterPro" id="IPR051337">
    <property type="entry name" value="OPA_Antiporter"/>
</dbReference>
<reference evidence="9" key="1">
    <citation type="submission" date="2022-11" db="UniProtKB">
        <authorList>
            <consortium name="WormBaseParasite"/>
        </authorList>
    </citation>
    <scope>IDENTIFICATION</scope>
</reference>
<evidence type="ECO:0000256" key="4">
    <source>
        <dbReference type="ARBA" id="ARBA00022989"/>
    </source>
</evidence>
<evidence type="ECO:0000259" key="7">
    <source>
        <dbReference type="PROSITE" id="PS50850"/>
    </source>
</evidence>
<feature type="transmembrane region" description="Helical" evidence="6">
    <location>
        <begin position="335"/>
        <end position="358"/>
    </location>
</feature>
<evidence type="ECO:0000256" key="3">
    <source>
        <dbReference type="ARBA" id="ARBA00022692"/>
    </source>
</evidence>
<evidence type="ECO:0000256" key="2">
    <source>
        <dbReference type="ARBA" id="ARBA00009598"/>
    </source>
</evidence>
<dbReference type="PROSITE" id="PS50850">
    <property type="entry name" value="MFS"/>
    <property type="match status" value="1"/>
</dbReference>
<organism evidence="8 9">
    <name type="scientific">Romanomermis culicivorax</name>
    <name type="common">Nematode worm</name>
    <dbReference type="NCBI Taxonomy" id="13658"/>
    <lineage>
        <taxon>Eukaryota</taxon>
        <taxon>Metazoa</taxon>
        <taxon>Ecdysozoa</taxon>
        <taxon>Nematoda</taxon>
        <taxon>Enoplea</taxon>
        <taxon>Dorylaimia</taxon>
        <taxon>Mermithida</taxon>
        <taxon>Mermithoidea</taxon>
        <taxon>Mermithidae</taxon>
        <taxon>Romanomermis</taxon>
    </lineage>
</organism>
<dbReference type="GO" id="GO:0035435">
    <property type="term" value="P:phosphate ion transmembrane transport"/>
    <property type="evidence" value="ECO:0007669"/>
    <property type="project" value="TreeGrafter"/>
</dbReference>
<dbReference type="PANTHER" id="PTHR43826">
    <property type="entry name" value="GLUCOSE-6-PHOSPHATE EXCHANGER SLC37A4"/>
    <property type="match status" value="1"/>
</dbReference>
<name>A0A915HHT6_ROMCU</name>
<feature type="domain" description="Major facilitator superfamily (MFS) profile" evidence="7">
    <location>
        <begin position="16"/>
        <end position="424"/>
    </location>
</feature>
<dbReference type="Gene3D" id="1.20.1250.20">
    <property type="entry name" value="MFS general substrate transporter like domains"/>
    <property type="match status" value="2"/>
</dbReference>
<keyword evidence="5 6" id="KW-0472">Membrane</keyword>
<protein>
    <submittedName>
        <fullName evidence="9">Major facilitator superfamily (MFS) profile domain-containing protein</fullName>
    </submittedName>
</protein>
<dbReference type="GO" id="GO:0005789">
    <property type="term" value="C:endoplasmic reticulum membrane"/>
    <property type="evidence" value="ECO:0007669"/>
    <property type="project" value="TreeGrafter"/>
</dbReference>
<evidence type="ECO:0000313" key="8">
    <source>
        <dbReference type="Proteomes" id="UP000887565"/>
    </source>
</evidence>
<proteinExistence type="inferred from homology"/>
<dbReference type="SUPFAM" id="SSF103473">
    <property type="entry name" value="MFS general substrate transporter"/>
    <property type="match status" value="1"/>
</dbReference>
<feature type="transmembrane region" description="Helical" evidence="6">
    <location>
        <begin position="370"/>
        <end position="390"/>
    </location>
</feature>
<feature type="transmembrane region" description="Helical" evidence="6">
    <location>
        <begin position="232"/>
        <end position="251"/>
    </location>
</feature>
<dbReference type="Proteomes" id="UP000887565">
    <property type="component" value="Unplaced"/>
</dbReference>
<comment type="subcellular location">
    <subcellularLocation>
        <location evidence="1">Endomembrane system</location>
        <topology evidence="1">Multi-pass membrane protein</topology>
    </subcellularLocation>
</comment>
<evidence type="ECO:0000313" key="9">
    <source>
        <dbReference type="WBParaSite" id="nRc.2.0.1.t01198-RA"/>
    </source>
</evidence>
<feature type="transmembrane region" description="Helical" evidence="6">
    <location>
        <begin position="12"/>
        <end position="30"/>
    </location>
</feature>
<feature type="transmembrane region" description="Helical" evidence="6">
    <location>
        <begin position="312"/>
        <end position="329"/>
    </location>
</feature>
<sequence length="434" mass="47317">MTDNIDGIVRFYQKRVFLSIFIGYSLYILCRKSFSFVIPYIQHEEHLSKEDLGKIVSALNLAYAISKFAFGILSDNVGATLLFCSGLITTSASVLGFAFVKDVKMFTLLWFLNGMGQGCGWPACSKLLRKWFQKEQFGTWWSILSASMNITGVITPIFLQFFTLSNGGWRSFMFFCGILSIAWASLCVFTVIESPEIVGLPSFSDNNPNSAAAKKKKDDNLVGAKKSTLSDLIYSPFLWLLSFYNLIFFAAKTSFENWIQLLIVDEKALTAGHAVAFISAFETGGMIGNFATGYLTDICVSKMPNSKSSPRMIVVLVYMVASVLALQTLTTSNAALPLVAFVLGCSLYGNINLFGLLATESAPVYLSGTSHSIVSLTANIGAVIAGYPFSVLAHSYGWLGVFTLLEIGCAACLILALVTKNFCTKIGVSSVKED</sequence>
<dbReference type="InterPro" id="IPR011701">
    <property type="entry name" value="MFS"/>
</dbReference>
<dbReference type="WBParaSite" id="nRc.2.0.1.t01198-RA">
    <property type="protein sequence ID" value="nRc.2.0.1.t01198-RA"/>
    <property type="gene ID" value="nRc.2.0.1.g01198"/>
</dbReference>
<feature type="transmembrane region" description="Helical" evidence="6">
    <location>
        <begin position="140"/>
        <end position="159"/>
    </location>
</feature>
<keyword evidence="8" id="KW-1185">Reference proteome</keyword>
<dbReference type="InterPro" id="IPR000849">
    <property type="entry name" value="Sugar_P_transporter"/>
</dbReference>
<evidence type="ECO:0000256" key="6">
    <source>
        <dbReference type="SAM" id="Phobius"/>
    </source>
</evidence>
<feature type="transmembrane region" description="Helical" evidence="6">
    <location>
        <begin position="396"/>
        <end position="418"/>
    </location>
</feature>
<evidence type="ECO:0000256" key="5">
    <source>
        <dbReference type="ARBA" id="ARBA00023136"/>
    </source>
</evidence>
<dbReference type="InterPro" id="IPR020846">
    <property type="entry name" value="MFS_dom"/>
</dbReference>
<dbReference type="PIRSF" id="PIRSF002808">
    <property type="entry name" value="Hexose_phosphate_transp"/>
    <property type="match status" value="1"/>
</dbReference>
<keyword evidence="3 6" id="KW-0812">Transmembrane</keyword>
<dbReference type="AlphaFoldDB" id="A0A915HHT6"/>
<feature type="transmembrane region" description="Helical" evidence="6">
    <location>
        <begin position="171"/>
        <end position="192"/>
    </location>
</feature>
<dbReference type="Pfam" id="PF07690">
    <property type="entry name" value="MFS_1"/>
    <property type="match status" value="1"/>
</dbReference>
<feature type="transmembrane region" description="Helical" evidence="6">
    <location>
        <begin position="79"/>
        <end position="100"/>
    </location>
</feature>
<keyword evidence="4 6" id="KW-1133">Transmembrane helix</keyword>
<dbReference type="PANTHER" id="PTHR43826:SF3">
    <property type="entry name" value="GLUCOSE-6-PHOSPHATE EXCHANGER SLC37A4"/>
    <property type="match status" value="1"/>
</dbReference>
<dbReference type="InterPro" id="IPR036259">
    <property type="entry name" value="MFS_trans_sf"/>
</dbReference>
<comment type="similarity">
    <text evidence="2">Belongs to the major facilitator superfamily. Organophosphate:Pi antiporter (OPA) (TC 2.A.1.4) family.</text>
</comment>
<dbReference type="OMA" id="RWFMGAG"/>
<dbReference type="GO" id="GO:0061513">
    <property type="term" value="F:glucose 6-phosphate:phosphate antiporter activity"/>
    <property type="evidence" value="ECO:0007669"/>
    <property type="project" value="TreeGrafter"/>
</dbReference>
<evidence type="ECO:0000256" key="1">
    <source>
        <dbReference type="ARBA" id="ARBA00004127"/>
    </source>
</evidence>